<gene>
    <name evidence="1" type="ORF">Tco_1091213</name>
</gene>
<protein>
    <submittedName>
        <fullName evidence="1">Uncharacterized protein</fullName>
    </submittedName>
</protein>
<name>A0ABQ5I6K3_9ASTR</name>
<keyword evidence="2" id="KW-1185">Reference proteome</keyword>
<evidence type="ECO:0000313" key="2">
    <source>
        <dbReference type="Proteomes" id="UP001151760"/>
    </source>
</evidence>
<comment type="caution">
    <text evidence="1">The sequence shown here is derived from an EMBL/GenBank/DDBJ whole genome shotgun (WGS) entry which is preliminary data.</text>
</comment>
<reference evidence="1" key="2">
    <citation type="submission" date="2022-01" db="EMBL/GenBank/DDBJ databases">
        <authorList>
            <person name="Yamashiro T."/>
            <person name="Shiraishi A."/>
            <person name="Satake H."/>
            <person name="Nakayama K."/>
        </authorList>
    </citation>
    <scope>NUCLEOTIDE SEQUENCE</scope>
</reference>
<sequence>MAEKPHPPLWVAAGGGGVESWCGEAAAATIVVVVAVVVRWRCGGGGDGWRGDAASGRIWWLVVSPEKCGGAGKTGRKMRVGMRENIGARFYDENDSNPNI</sequence>
<reference evidence="1" key="1">
    <citation type="journal article" date="2022" name="Int. J. Mol. Sci.">
        <title>Draft Genome of Tanacetum Coccineum: Genomic Comparison of Closely Related Tanacetum-Family Plants.</title>
        <authorList>
            <person name="Yamashiro T."/>
            <person name="Shiraishi A."/>
            <person name="Nakayama K."/>
            <person name="Satake H."/>
        </authorList>
    </citation>
    <scope>NUCLEOTIDE SEQUENCE</scope>
</reference>
<dbReference type="EMBL" id="BQNB010020414">
    <property type="protein sequence ID" value="GJT95695.1"/>
    <property type="molecule type" value="Genomic_DNA"/>
</dbReference>
<evidence type="ECO:0000313" key="1">
    <source>
        <dbReference type="EMBL" id="GJT95695.1"/>
    </source>
</evidence>
<dbReference type="Proteomes" id="UP001151760">
    <property type="component" value="Unassembled WGS sequence"/>
</dbReference>
<proteinExistence type="predicted"/>
<accession>A0ABQ5I6K3</accession>
<organism evidence="1 2">
    <name type="scientific">Tanacetum coccineum</name>
    <dbReference type="NCBI Taxonomy" id="301880"/>
    <lineage>
        <taxon>Eukaryota</taxon>
        <taxon>Viridiplantae</taxon>
        <taxon>Streptophyta</taxon>
        <taxon>Embryophyta</taxon>
        <taxon>Tracheophyta</taxon>
        <taxon>Spermatophyta</taxon>
        <taxon>Magnoliopsida</taxon>
        <taxon>eudicotyledons</taxon>
        <taxon>Gunneridae</taxon>
        <taxon>Pentapetalae</taxon>
        <taxon>asterids</taxon>
        <taxon>campanulids</taxon>
        <taxon>Asterales</taxon>
        <taxon>Asteraceae</taxon>
        <taxon>Asteroideae</taxon>
        <taxon>Anthemideae</taxon>
        <taxon>Anthemidinae</taxon>
        <taxon>Tanacetum</taxon>
    </lineage>
</organism>